<dbReference type="PROSITE" id="PS51277">
    <property type="entry name" value="BURP"/>
    <property type="match status" value="1"/>
</dbReference>
<evidence type="ECO:0000256" key="2">
    <source>
        <dbReference type="ARBA" id="ARBA00004271"/>
    </source>
</evidence>
<evidence type="ECO:0000256" key="1">
    <source>
        <dbReference type="ARBA" id="ARBA00004191"/>
    </source>
</evidence>
<proteinExistence type="predicted"/>
<evidence type="ECO:0000259" key="8">
    <source>
        <dbReference type="PROSITE" id="PS51277"/>
    </source>
</evidence>
<dbReference type="InterPro" id="IPR051897">
    <property type="entry name" value="PG-associated_BURP"/>
</dbReference>
<name>A0ABU6Z0E6_9FABA</name>
<gene>
    <name evidence="9" type="ORF">PIB30_004099</name>
</gene>
<comment type="subcellular location">
    <subcellularLocation>
        <location evidence="1">Secreted</location>
        <location evidence="1">Cell wall</location>
    </subcellularLocation>
    <subcellularLocation>
        <location evidence="2">Secreted</location>
        <location evidence="2">Extracellular space</location>
        <location evidence="2">Apoplast</location>
    </subcellularLocation>
</comment>
<keyword evidence="3" id="KW-0964">Secreted</keyword>
<comment type="caution">
    <text evidence="9">The sequence shown here is derived from an EMBL/GenBank/DDBJ whole genome shotgun (WGS) entry which is preliminary data.</text>
</comment>
<dbReference type="SMART" id="SM01045">
    <property type="entry name" value="BURP"/>
    <property type="match status" value="1"/>
</dbReference>
<evidence type="ECO:0000256" key="4">
    <source>
        <dbReference type="ARBA" id="ARBA00022523"/>
    </source>
</evidence>
<reference evidence="9 10" key="1">
    <citation type="journal article" date="2023" name="Plants (Basel)">
        <title>Bridging the Gap: Combining Genomics and Transcriptomics Approaches to Understand Stylosanthes scabra, an Orphan Legume from the Brazilian Caatinga.</title>
        <authorList>
            <person name="Ferreira-Neto J.R.C."/>
            <person name="da Silva M.D."/>
            <person name="Binneck E."/>
            <person name="de Melo N.F."/>
            <person name="da Silva R.H."/>
            <person name="de Melo A.L.T.M."/>
            <person name="Pandolfi V."/>
            <person name="Bustamante F.O."/>
            <person name="Brasileiro-Vidal A.C."/>
            <person name="Benko-Iseppon A.M."/>
        </authorList>
    </citation>
    <scope>NUCLEOTIDE SEQUENCE [LARGE SCALE GENOMIC DNA]</scope>
    <source>
        <tissue evidence="9">Leaves</tissue>
    </source>
</reference>
<keyword evidence="4" id="KW-0052">Apoplast</keyword>
<evidence type="ECO:0000313" key="9">
    <source>
        <dbReference type="EMBL" id="MED6216070.1"/>
    </source>
</evidence>
<keyword evidence="5" id="KW-0732">Signal</keyword>
<evidence type="ECO:0000256" key="5">
    <source>
        <dbReference type="ARBA" id="ARBA00022729"/>
    </source>
</evidence>
<protein>
    <recommendedName>
        <fullName evidence="8">BURP domain-containing protein</fullName>
    </recommendedName>
</protein>
<keyword evidence="10" id="KW-1185">Reference proteome</keyword>
<dbReference type="InterPro" id="IPR004873">
    <property type="entry name" value="BURP_dom"/>
</dbReference>
<feature type="region of interest" description="Disordered" evidence="7">
    <location>
        <begin position="160"/>
        <end position="216"/>
    </location>
</feature>
<evidence type="ECO:0000256" key="3">
    <source>
        <dbReference type="ARBA" id="ARBA00022512"/>
    </source>
</evidence>
<keyword evidence="6" id="KW-0325">Glycoprotein</keyword>
<accession>A0ABU6Z0E6</accession>
<sequence length="216" mass="24147">MFFRESMLKEGYIMSLPNIKDNISTIVFLPRSIVSKLPFSTSGLSGIFKATSNESIMGMMIKESVEECMRANSAGETKRCVGSMEDMIDFATSILGRDITVRSIENVNGSEKNVMIGKVKRINGIIYVSCHKTLIPYLLYYQGWQRGRSGRVFKYPYPNPNLRDGTGRDEADNGVGRPIPIPTLYPSNRTKHPPHSQRDRSGRGGTCEIAMPKSIQ</sequence>
<dbReference type="PANTHER" id="PTHR31458:SF2">
    <property type="entry name" value="POLYGALACTURONASE 1 BETA-LIKE PROTEIN 2"/>
    <property type="match status" value="1"/>
</dbReference>
<feature type="domain" description="BURP" evidence="8">
    <location>
        <begin position="2"/>
        <end position="216"/>
    </location>
</feature>
<keyword evidence="3" id="KW-0134">Cell wall</keyword>
<evidence type="ECO:0000256" key="6">
    <source>
        <dbReference type="ARBA" id="ARBA00023180"/>
    </source>
</evidence>
<dbReference type="EMBL" id="JASCZI010271868">
    <property type="protein sequence ID" value="MED6216070.1"/>
    <property type="molecule type" value="Genomic_DNA"/>
</dbReference>
<dbReference type="PANTHER" id="PTHR31458">
    <property type="entry name" value="POLYGALACTURONASE 1 BETA-LIKE PROTEIN 2"/>
    <property type="match status" value="1"/>
</dbReference>
<evidence type="ECO:0000313" key="10">
    <source>
        <dbReference type="Proteomes" id="UP001341840"/>
    </source>
</evidence>
<organism evidence="9 10">
    <name type="scientific">Stylosanthes scabra</name>
    <dbReference type="NCBI Taxonomy" id="79078"/>
    <lineage>
        <taxon>Eukaryota</taxon>
        <taxon>Viridiplantae</taxon>
        <taxon>Streptophyta</taxon>
        <taxon>Embryophyta</taxon>
        <taxon>Tracheophyta</taxon>
        <taxon>Spermatophyta</taxon>
        <taxon>Magnoliopsida</taxon>
        <taxon>eudicotyledons</taxon>
        <taxon>Gunneridae</taxon>
        <taxon>Pentapetalae</taxon>
        <taxon>rosids</taxon>
        <taxon>fabids</taxon>
        <taxon>Fabales</taxon>
        <taxon>Fabaceae</taxon>
        <taxon>Papilionoideae</taxon>
        <taxon>50 kb inversion clade</taxon>
        <taxon>dalbergioids sensu lato</taxon>
        <taxon>Dalbergieae</taxon>
        <taxon>Pterocarpus clade</taxon>
        <taxon>Stylosanthes</taxon>
    </lineage>
</organism>
<dbReference type="Pfam" id="PF03181">
    <property type="entry name" value="BURP"/>
    <property type="match status" value="1"/>
</dbReference>
<dbReference type="Proteomes" id="UP001341840">
    <property type="component" value="Unassembled WGS sequence"/>
</dbReference>
<evidence type="ECO:0000256" key="7">
    <source>
        <dbReference type="SAM" id="MobiDB-lite"/>
    </source>
</evidence>